<dbReference type="EMBL" id="AUZZ01006068">
    <property type="protein sequence ID" value="EQD47494.1"/>
    <property type="molecule type" value="Genomic_DNA"/>
</dbReference>
<evidence type="ECO:0000313" key="7">
    <source>
        <dbReference type="EMBL" id="EQD47494.1"/>
    </source>
</evidence>
<sequence length="303" mass="34347">MASLAEAGKKQNLRGNLLDAVRVFYRNGIDVFSGFIVGFDHDTVETFERQYRFIEASGIQVAMLGLLTAVPRTPLYERLQRDRRLRLDVQPGDNTGGQTNVVPLRMSYDEMAAGYAALCARLTTHRAIATRIRNKLRYYRESPVPRQMDGQASRSVLRRLITRGISKGGPGCVASFLWSLCGVRPSLWSLACQDWAAGFSIREYTRRYIQNPPLEERMFAERYISRLARKLQNPITRGCFKIDLEPFRKPVRLRMVIEQKCGTLDLKAALATLDPLLRGFRTLTLVLVLKELPAGCNLYISNG</sequence>
<proteinExistence type="predicted"/>
<dbReference type="AlphaFoldDB" id="T1B3U5"/>
<dbReference type="InterPro" id="IPR058240">
    <property type="entry name" value="rSAM_sf"/>
</dbReference>
<reference evidence="7" key="1">
    <citation type="submission" date="2013-08" db="EMBL/GenBank/DDBJ databases">
        <authorList>
            <person name="Mendez C."/>
            <person name="Richter M."/>
            <person name="Ferrer M."/>
            <person name="Sanchez J."/>
        </authorList>
    </citation>
    <scope>NUCLEOTIDE SEQUENCE</scope>
</reference>
<dbReference type="GO" id="GO:0046872">
    <property type="term" value="F:metal ion binding"/>
    <property type="evidence" value="ECO:0007669"/>
    <property type="project" value="UniProtKB-KW"/>
</dbReference>
<keyword evidence="4" id="KW-0408">Iron</keyword>
<evidence type="ECO:0000259" key="6">
    <source>
        <dbReference type="Pfam" id="PF13282"/>
    </source>
</evidence>
<evidence type="ECO:0000256" key="1">
    <source>
        <dbReference type="ARBA" id="ARBA00001966"/>
    </source>
</evidence>
<dbReference type="PANTHER" id="PTHR43409:SF3">
    <property type="entry name" value="HYPOTHETICAL METHYLTRANSFERASE"/>
    <property type="match status" value="1"/>
</dbReference>
<reference evidence="7" key="2">
    <citation type="journal article" date="2014" name="ISME J.">
        <title>Microbial stratification in low pH oxic and suboxic macroscopic growths along an acid mine drainage.</title>
        <authorList>
            <person name="Mendez-Garcia C."/>
            <person name="Mesa V."/>
            <person name="Sprenger R.R."/>
            <person name="Richter M."/>
            <person name="Diez M.S."/>
            <person name="Solano J."/>
            <person name="Bargiela R."/>
            <person name="Golyshina O.V."/>
            <person name="Manteca A."/>
            <person name="Ramos J.L."/>
            <person name="Gallego J.R."/>
            <person name="Llorente I."/>
            <person name="Martins Dos Santos V.A."/>
            <person name="Jensen O.N."/>
            <person name="Pelaez A.I."/>
            <person name="Sanchez J."/>
            <person name="Ferrer M."/>
        </authorList>
    </citation>
    <scope>NUCLEOTIDE SEQUENCE</scope>
</reference>
<dbReference type="InterPro" id="IPR051198">
    <property type="entry name" value="BchE-like"/>
</dbReference>
<comment type="cofactor">
    <cofactor evidence="1">
        <name>[4Fe-4S] cluster</name>
        <dbReference type="ChEBI" id="CHEBI:49883"/>
    </cofactor>
</comment>
<comment type="caution">
    <text evidence="7">The sequence shown here is derived from an EMBL/GenBank/DDBJ whole genome shotgun (WGS) entry which is preliminary data.</text>
</comment>
<organism evidence="7">
    <name type="scientific">mine drainage metagenome</name>
    <dbReference type="NCBI Taxonomy" id="410659"/>
    <lineage>
        <taxon>unclassified sequences</taxon>
        <taxon>metagenomes</taxon>
        <taxon>ecological metagenomes</taxon>
    </lineage>
</organism>
<keyword evidence="3" id="KW-0479">Metal-binding</keyword>
<gene>
    <name evidence="7" type="ORF">B2A_08424</name>
</gene>
<dbReference type="GO" id="GO:0051536">
    <property type="term" value="F:iron-sulfur cluster binding"/>
    <property type="evidence" value="ECO:0007669"/>
    <property type="project" value="UniProtKB-KW"/>
</dbReference>
<feature type="domain" description="DUF4070" evidence="6">
    <location>
        <begin position="73"/>
        <end position="209"/>
    </location>
</feature>
<dbReference type="PANTHER" id="PTHR43409">
    <property type="entry name" value="ANAEROBIC MAGNESIUM-PROTOPORPHYRIN IX MONOMETHYL ESTER CYCLASE-RELATED"/>
    <property type="match status" value="1"/>
</dbReference>
<protein>
    <submittedName>
        <fullName evidence="7">Radical SAM domain-containing protein</fullName>
    </submittedName>
</protein>
<dbReference type="Pfam" id="PF13282">
    <property type="entry name" value="DUF4070"/>
    <property type="match status" value="1"/>
</dbReference>
<dbReference type="SUPFAM" id="SSF102114">
    <property type="entry name" value="Radical SAM enzymes"/>
    <property type="match status" value="1"/>
</dbReference>
<keyword evidence="2" id="KW-0949">S-adenosyl-L-methionine</keyword>
<dbReference type="InterPro" id="IPR025274">
    <property type="entry name" value="DUF4070"/>
</dbReference>
<name>T1B3U5_9ZZZZ</name>
<accession>T1B3U5</accession>
<keyword evidence="5" id="KW-0411">Iron-sulfur</keyword>
<evidence type="ECO:0000256" key="4">
    <source>
        <dbReference type="ARBA" id="ARBA00023004"/>
    </source>
</evidence>
<dbReference type="GO" id="GO:0005829">
    <property type="term" value="C:cytosol"/>
    <property type="evidence" value="ECO:0007669"/>
    <property type="project" value="TreeGrafter"/>
</dbReference>
<evidence type="ECO:0000256" key="2">
    <source>
        <dbReference type="ARBA" id="ARBA00022691"/>
    </source>
</evidence>
<evidence type="ECO:0000256" key="5">
    <source>
        <dbReference type="ARBA" id="ARBA00023014"/>
    </source>
</evidence>
<evidence type="ECO:0000256" key="3">
    <source>
        <dbReference type="ARBA" id="ARBA00022723"/>
    </source>
</evidence>